<dbReference type="InterPro" id="IPR036026">
    <property type="entry name" value="Seven-hairpin_glycosidases"/>
</dbReference>
<accession>A0A7S3YD89</accession>
<dbReference type="GO" id="GO:0005509">
    <property type="term" value="F:calcium ion binding"/>
    <property type="evidence" value="ECO:0007669"/>
    <property type="project" value="InterPro"/>
</dbReference>
<evidence type="ECO:0000256" key="1">
    <source>
        <dbReference type="ARBA" id="ARBA00001913"/>
    </source>
</evidence>
<evidence type="ECO:0000256" key="4">
    <source>
        <dbReference type="ARBA" id="ARBA00022801"/>
    </source>
</evidence>
<comment type="pathway">
    <text evidence="2">Protein modification; protein glycosylation.</text>
</comment>
<dbReference type="InterPro" id="IPR001382">
    <property type="entry name" value="Glyco_hydro_47"/>
</dbReference>
<reference evidence="9" key="1">
    <citation type="submission" date="2021-01" db="EMBL/GenBank/DDBJ databases">
        <authorList>
            <person name="Corre E."/>
            <person name="Pelletier E."/>
            <person name="Niang G."/>
            <person name="Scheremetjew M."/>
            <person name="Finn R."/>
            <person name="Kale V."/>
            <person name="Holt S."/>
            <person name="Cochrane G."/>
            <person name="Meng A."/>
            <person name="Brown T."/>
            <person name="Cohen L."/>
        </authorList>
    </citation>
    <scope>NUCLEOTIDE SEQUENCE</scope>
    <source>
        <strain evidence="9">CCMP3107</strain>
    </source>
</reference>
<dbReference type="PANTHER" id="PTHR11742">
    <property type="entry name" value="MANNOSYL-OLIGOSACCHARIDE ALPHA-1,2-MANNOSIDASE-RELATED"/>
    <property type="match status" value="1"/>
</dbReference>
<evidence type="ECO:0000256" key="5">
    <source>
        <dbReference type="ARBA" id="ARBA00023157"/>
    </source>
</evidence>
<keyword evidence="5 7" id="KW-1015">Disulfide bond</keyword>
<comment type="similarity">
    <text evidence="3 8">Belongs to the glycosyl hydrolase 47 family.</text>
</comment>
<organism evidence="9">
    <name type="scientific">Heterosigma akashiwo</name>
    <name type="common">Chromophytic alga</name>
    <name type="synonym">Heterosigma carterae</name>
    <dbReference type="NCBI Taxonomy" id="2829"/>
    <lineage>
        <taxon>Eukaryota</taxon>
        <taxon>Sar</taxon>
        <taxon>Stramenopiles</taxon>
        <taxon>Ochrophyta</taxon>
        <taxon>Raphidophyceae</taxon>
        <taxon>Chattonellales</taxon>
        <taxon>Chattonellaceae</taxon>
        <taxon>Heterosigma</taxon>
    </lineage>
</organism>
<evidence type="ECO:0000256" key="2">
    <source>
        <dbReference type="ARBA" id="ARBA00004922"/>
    </source>
</evidence>
<keyword evidence="8" id="KW-0326">Glycosidase</keyword>
<dbReference type="InterPro" id="IPR012341">
    <property type="entry name" value="6hp_glycosidase-like_sf"/>
</dbReference>
<name>A0A7S3YD89_HETAK</name>
<dbReference type="GO" id="GO:0000139">
    <property type="term" value="C:Golgi membrane"/>
    <property type="evidence" value="ECO:0007669"/>
    <property type="project" value="TreeGrafter"/>
</dbReference>
<evidence type="ECO:0000256" key="6">
    <source>
        <dbReference type="PIRSR" id="PIRSR601382-2"/>
    </source>
</evidence>
<sequence length="345" mass="39213">MDILRHFWNADTWDGLPRGHAVRYRPLGEERGLRYAGRYVTLGAHGDSYVEYLLKTWLLGCRREAWLRGMYDGAVGGLRRQLLRRSSRSGLTYLAHAKLTGPLKRNIGHRMEHLGCFVPGMLMLGAATDPEGPESKRAQLDRAAARKLAYTCHQMYRRQNTGLAPEAVHFNPKDSTRDWYIEPEDRYYILRPETVESLYYLYYYTRDPLFQDWAWEIFQAIEAHCGTAGGYAPRPDVRHPTQAPRGPMESFFLAETLKYLWLIFQPEDRLLDPAKYIFTTEAHPLPVLGEERCDALGIARGGQDRPRVSTGKYLAGGQHVALEQIRGVLEGGARKRGGNATASAT</sequence>
<feature type="disulfide bond" evidence="7">
    <location>
        <begin position="116"/>
        <end position="152"/>
    </location>
</feature>
<gene>
    <name evidence="9" type="ORF">HAKA00212_LOCUS24207</name>
</gene>
<evidence type="ECO:0000256" key="3">
    <source>
        <dbReference type="ARBA" id="ARBA00007658"/>
    </source>
</evidence>
<dbReference type="GO" id="GO:0005975">
    <property type="term" value="P:carbohydrate metabolic process"/>
    <property type="evidence" value="ECO:0007669"/>
    <property type="project" value="InterPro"/>
</dbReference>
<evidence type="ECO:0000256" key="7">
    <source>
        <dbReference type="PIRSR" id="PIRSR601382-3"/>
    </source>
</evidence>
<dbReference type="SUPFAM" id="SSF48225">
    <property type="entry name" value="Seven-hairpin glycosidases"/>
    <property type="match status" value="1"/>
</dbReference>
<dbReference type="AlphaFoldDB" id="A0A7S3YD89"/>
<keyword evidence="6" id="KW-0106">Calcium</keyword>
<keyword evidence="6" id="KW-0479">Metal-binding</keyword>
<dbReference type="GO" id="GO:0005783">
    <property type="term" value="C:endoplasmic reticulum"/>
    <property type="evidence" value="ECO:0007669"/>
    <property type="project" value="TreeGrafter"/>
</dbReference>
<dbReference type="InterPro" id="IPR050749">
    <property type="entry name" value="Glycosyl_Hydrolase_47"/>
</dbReference>
<evidence type="ECO:0000313" key="9">
    <source>
        <dbReference type="EMBL" id="CAE0648133.1"/>
    </source>
</evidence>
<proteinExistence type="inferred from homology"/>
<dbReference type="PANTHER" id="PTHR11742:SF6">
    <property type="entry name" value="MANNOSYL-OLIGOSACCHARIDE ALPHA-1,2-MANNOSIDASE IA-RELATED"/>
    <property type="match status" value="1"/>
</dbReference>
<feature type="binding site" evidence="6">
    <location>
        <position position="280"/>
    </location>
    <ligand>
        <name>Ca(2+)</name>
        <dbReference type="ChEBI" id="CHEBI:29108"/>
    </ligand>
</feature>
<dbReference type="Pfam" id="PF01532">
    <property type="entry name" value="Glyco_hydro_47"/>
    <property type="match status" value="1"/>
</dbReference>
<dbReference type="PRINTS" id="PR00747">
    <property type="entry name" value="GLYHDRLASE47"/>
</dbReference>
<dbReference type="Gene3D" id="1.50.10.10">
    <property type="match status" value="1"/>
</dbReference>
<protein>
    <recommendedName>
        <fullName evidence="8">alpha-1,2-Mannosidase</fullName>
        <ecNumber evidence="8">3.2.1.-</ecNumber>
    </recommendedName>
</protein>
<dbReference type="EC" id="3.2.1.-" evidence="8"/>
<dbReference type="EMBL" id="HBIU01055057">
    <property type="protein sequence ID" value="CAE0648133.1"/>
    <property type="molecule type" value="Transcribed_RNA"/>
</dbReference>
<evidence type="ECO:0000256" key="8">
    <source>
        <dbReference type="RuleBase" id="RU361193"/>
    </source>
</evidence>
<dbReference type="GO" id="GO:0004571">
    <property type="term" value="F:mannosyl-oligosaccharide 1,2-alpha-mannosidase activity"/>
    <property type="evidence" value="ECO:0007669"/>
    <property type="project" value="InterPro"/>
</dbReference>
<comment type="cofactor">
    <cofactor evidence="1 6">
        <name>Ca(2+)</name>
        <dbReference type="ChEBI" id="CHEBI:29108"/>
    </cofactor>
</comment>
<keyword evidence="4 8" id="KW-0378">Hydrolase</keyword>